<protein>
    <submittedName>
        <fullName evidence="2">Uncharacterized protein</fullName>
    </submittedName>
</protein>
<evidence type="ECO:0000313" key="1">
    <source>
        <dbReference type="EMBL" id="MCX4151026.1"/>
    </source>
</evidence>
<dbReference type="EMBL" id="JAPKHW010000048">
    <property type="protein sequence ID" value="MCX4151026.1"/>
    <property type="molecule type" value="Genomic_DNA"/>
</dbReference>
<gene>
    <name evidence="2" type="ORF">NIE36_37585</name>
    <name evidence="1" type="ORF">OSB80_37675</name>
</gene>
<proteinExistence type="predicted"/>
<evidence type="ECO:0000313" key="3">
    <source>
        <dbReference type="Proteomes" id="UP001209412"/>
    </source>
</evidence>
<dbReference type="AlphaFoldDB" id="A0AAP5BLS2"/>
<dbReference type="RefSeq" id="WP_266261424.1">
    <property type="nucleotide sequence ID" value="NZ_JAMXWF010000048.1"/>
</dbReference>
<reference evidence="2" key="1">
    <citation type="submission" date="2022-06" db="EMBL/GenBank/DDBJ databases">
        <title>PHB producers.</title>
        <authorList>
            <person name="Besaury L."/>
        </authorList>
    </citation>
    <scope>NUCLEOTIDE SEQUENCE</scope>
    <source>
        <strain evidence="2 3">SEWS6</strain>
    </source>
</reference>
<dbReference type="Proteomes" id="UP001209412">
    <property type="component" value="Unassembled WGS sequence"/>
</dbReference>
<name>A0AAP5BLS2_9BURK</name>
<organism evidence="2 4">
    <name type="scientific">Paraburkholderia madseniana</name>
    <dbReference type="NCBI Taxonomy" id="2599607"/>
    <lineage>
        <taxon>Bacteria</taxon>
        <taxon>Pseudomonadati</taxon>
        <taxon>Pseudomonadota</taxon>
        <taxon>Betaproteobacteria</taxon>
        <taxon>Burkholderiales</taxon>
        <taxon>Burkholderiaceae</taxon>
        <taxon>Paraburkholderia</taxon>
    </lineage>
</organism>
<accession>A0AAP5BLS2</accession>
<evidence type="ECO:0000313" key="2">
    <source>
        <dbReference type="EMBL" id="MDQ6412840.1"/>
    </source>
</evidence>
<evidence type="ECO:0000313" key="4">
    <source>
        <dbReference type="Proteomes" id="UP001242288"/>
    </source>
</evidence>
<dbReference type="Proteomes" id="UP001242288">
    <property type="component" value="Unassembled WGS sequence"/>
</dbReference>
<comment type="caution">
    <text evidence="2">The sequence shown here is derived from an EMBL/GenBank/DDBJ whole genome shotgun (WGS) entry which is preliminary data.</text>
</comment>
<keyword evidence="3" id="KW-1185">Reference proteome</keyword>
<dbReference type="EMBL" id="JAMXWF010000048">
    <property type="protein sequence ID" value="MDQ6412840.1"/>
    <property type="molecule type" value="Genomic_DNA"/>
</dbReference>
<sequence>MLTDEQRKLAKKGLDRGLMDTVIAEMIGAKHIDVYKYRHELGITKDDILNTRYDQWVRLLTSGRSLEAIAKIYNVKPDTILSTLYRKRAFSYVEVKKKAERARAVQFRRAMGITEKQTREERLVAWMKLTKEGVDVETIAAMYKLAPATVRNALRAHMDLQPDREDGGVFDW</sequence>